<organism evidence="9 10">
    <name type="scientific">Roseovarius litoreus</name>
    <dbReference type="NCBI Taxonomy" id="1155722"/>
    <lineage>
        <taxon>Bacteria</taxon>
        <taxon>Pseudomonadati</taxon>
        <taxon>Pseudomonadota</taxon>
        <taxon>Alphaproteobacteria</taxon>
        <taxon>Rhodobacterales</taxon>
        <taxon>Roseobacteraceae</taxon>
        <taxon>Roseovarius</taxon>
    </lineage>
</organism>
<keyword evidence="5 7" id="KW-1133">Transmembrane helix</keyword>
<keyword evidence="3" id="KW-1003">Cell membrane</keyword>
<dbReference type="InterPro" id="IPR035906">
    <property type="entry name" value="MetI-like_sf"/>
</dbReference>
<dbReference type="Proteomes" id="UP000322545">
    <property type="component" value="Unassembled WGS sequence"/>
</dbReference>
<dbReference type="PROSITE" id="PS50928">
    <property type="entry name" value="ABC_TM1"/>
    <property type="match status" value="1"/>
</dbReference>
<feature type="transmembrane region" description="Helical" evidence="7">
    <location>
        <begin position="213"/>
        <end position="234"/>
    </location>
</feature>
<evidence type="ECO:0000256" key="2">
    <source>
        <dbReference type="ARBA" id="ARBA00022448"/>
    </source>
</evidence>
<feature type="transmembrane region" description="Helical" evidence="7">
    <location>
        <begin position="160"/>
        <end position="182"/>
    </location>
</feature>
<dbReference type="InterPro" id="IPR050366">
    <property type="entry name" value="BP-dependent_transpt_permease"/>
</dbReference>
<dbReference type="Pfam" id="PF00528">
    <property type="entry name" value="BPD_transp_1"/>
    <property type="match status" value="1"/>
</dbReference>
<dbReference type="EMBL" id="FRCB01000002">
    <property type="protein sequence ID" value="SHL66303.1"/>
    <property type="molecule type" value="Genomic_DNA"/>
</dbReference>
<evidence type="ECO:0000256" key="1">
    <source>
        <dbReference type="ARBA" id="ARBA00004651"/>
    </source>
</evidence>
<dbReference type="Gene3D" id="1.10.3720.10">
    <property type="entry name" value="MetI-like"/>
    <property type="match status" value="1"/>
</dbReference>
<evidence type="ECO:0000256" key="4">
    <source>
        <dbReference type="ARBA" id="ARBA00022692"/>
    </source>
</evidence>
<feature type="transmembrane region" description="Helical" evidence="7">
    <location>
        <begin position="30"/>
        <end position="53"/>
    </location>
</feature>
<dbReference type="AlphaFoldDB" id="A0A1M7CGE6"/>
<evidence type="ECO:0000313" key="9">
    <source>
        <dbReference type="EMBL" id="SHL66303.1"/>
    </source>
</evidence>
<dbReference type="PANTHER" id="PTHR43386">
    <property type="entry name" value="OLIGOPEPTIDE TRANSPORT SYSTEM PERMEASE PROTEIN APPC"/>
    <property type="match status" value="1"/>
</dbReference>
<dbReference type="RefSeq" id="WP_149778518.1">
    <property type="nucleotide sequence ID" value="NZ_FRCB01000002.1"/>
</dbReference>
<keyword evidence="10" id="KW-1185">Reference proteome</keyword>
<evidence type="ECO:0000256" key="5">
    <source>
        <dbReference type="ARBA" id="ARBA00022989"/>
    </source>
</evidence>
<dbReference type="GO" id="GO:0055085">
    <property type="term" value="P:transmembrane transport"/>
    <property type="evidence" value="ECO:0007669"/>
    <property type="project" value="InterPro"/>
</dbReference>
<keyword evidence="2 7" id="KW-0813">Transport</keyword>
<dbReference type="SUPFAM" id="SSF161098">
    <property type="entry name" value="MetI-like"/>
    <property type="match status" value="1"/>
</dbReference>
<reference evidence="9 10" key="1">
    <citation type="submission" date="2016-11" db="EMBL/GenBank/DDBJ databases">
        <authorList>
            <person name="Varghese N."/>
            <person name="Submissions S."/>
        </authorList>
    </citation>
    <scope>NUCLEOTIDE SEQUENCE [LARGE SCALE GENOMIC DNA]</scope>
    <source>
        <strain evidence="9 10">DSM 28249</strain>
    </source>
</reference>
<keyword evidence="6 7" id="KW-0472">Membrane</keyword>
<dbReference type="PANTHER" id="PTHR43386:SF23">
    <property type="entry name" value="ABC TRANSPORTER"/>
    <property type="match status" value="1"/>
</dbReference>
<dbReference type="InterPro" id="IPR000515">
    <property type="entry name" value="MetI-like"/>
</dbReference>
<accession>A0A1M7CGE6</accession>
<gene>
    <name evidence="9" type="ORF">SAMN05443432_102147</name>
</gene>
<comment type="subcellular location">
    <subcellularLocation>
        <location evidence="1 7">Cell membrane</location>
        <topology evidence="1 7">Multi-pass membrane protein</topology>
    </subcellularLocation>
</comment>
<dbReference type="CDD" id="cd06261">
    <property type="entry name" value="TM_PBP2"/>
    <property type="match status" value="1"/>
</dbReference>
<protein>
    <submittedName>
        <fullName evidence="9">Peptide/nickel transport system permease protein</fullName>
    </submittedName>
</protein>
<proteinExistence type="inferred from homology"/>
<feature type="domain" description="ABC transmembrane type-1" evidence="8">
    <location>
        <begin position="90"/>
        <end position="289"/>
    </location>
</feature>
<feature type="transmembrane region" description="Helical" evidence="7">
    <location>
        <begin position="128"/>
        <end position="148"/>
    </location>
</feature>
<name>A0A1M7CGE6_9RHOB</name>
<evidence type="ECO:0000259" key="8">
    <source>
        <dbReference type="PROSITE" id="PS50928"/>
    </source>
</evidence>
<evidence type="ECO:0000313" key="10">
    <source>
        <dbReference type="Proteomes" id="UP000322545"/>
    </source>
</evidence>
<evidence type="ECO:0000256" key="7">
    <source>
        <dbReference type="RuleBase" id="RU363032"/>
    </source>
</evidence>
<feature type="transmembrane region" description="Helical" evidence="7">
    <location>
        <begin position="92"/>
        <end position="116"/>
    </location>
</feature>
<dbReference type="GO" id="GO:0005886">
    <property type="term" value="C:plasma membrane"/>
    <property type="evidence" value="ECO:0007669"/>
    <property type="project" value="UniProtKB-SubCell"/>
</dbReference>
<evidence type="ECO:0000256" key="3">
    <source>
        <dbReference type="ARBA" id="ARBA00022475"/>
    </source>
</evidence>
<sequence length="304" mass="31853">MTEPVSHRPAAKTAAAPHLLWRRIGAHRGAVAGGMVFAAICMAVFPGAMLWAVDPAAVDLGNRNAPAGLAHPLGTDQLGRDMLARVLTGGRVSIAVGVAAMMVALGLGTLIGVMAGLSRRLDGPLMRLTDLFLSLPLLPLLLVVMMLFRDALSEGLGPQAGLFVLIVGAVGITSWMTTARIVRAEVLALKERDFIRAARAMGVSDKRLILHHILPNVAAPILVSASLGIASAILTESALSFLGLGFPPDFPTWGRLVSDAAPGLLDYPGRVIWPGMAISLTVLSVTWMADALGDALDPRRAPPR</sequence>
<evidence type="ECO:0000256" key="6">
    <source>
        <dbReference type="ARBA" id="ARBA00023136"/>
    </source>
</evidence>
<keyword evidence="4 7" id="KW-0812">Transmembrane</keyword>
<comment type="similarity">
    <text evidence="7">Belongs to the binding-protein-dependent transport system permease family.</text>
</comment>
<feature type="transmembrane region" description="Helical" evidence="7">
    <location>
        <begin position="271"/>
        <end position="292"/>
    </location>
</feature>